<comment type="caution">
    <text evidence="1">The sequence shown here is derived from an EMBL/GenBank/DDBJ whole genome shotgun (WGS) entry which is preliminary data.</text>
</comment>
<protein>
    <submittedName>
        <fullName evidence="1">Uncharacterized protein</fullName>
    </submittedName>
</protein>
<evidence type="ECO:0000313" key="2">
    <source>
        <dbReference type="Proteomes" id="UP000836387"/>
    </source>
</evidence>
<gene>
    <name evidence="1" type="ORF">CRV2_00000471</name>
</gene>
<organism evidence="1 2">
    <name type="scientific">Clonostachys rosea f. rosea IK726</name>
    <dbReference type="NCBI Taxonomy" id="1349383"/>
    <lineage>
        <taxon>Eukaryota</taxon>
        <taxon>Fungi</taxon>
        <taxon>Dikarya</taxon>
        <taxon>Ascomycota</taxon>
        <taxon>Pezizomycotina</taxon>
        <taxon>Sordariomycetes</taxon>
        <taxon>Hypocreomycetidae</taxon>
        <taxon>Hypocreales</taxon>
        <taxon>Bionectriaceae</taxon>
        <taxon>Clonostachys</taxon>
    </lineage>
</organism>
<reference evidence="1" key="2">
    <citation type="submission" date="2021-10" db="EMBL/GenBank/DDBJ databases">
        <authorList>
            <person name="Piombo E."/>
        </authorList>
    </citation>
    <scope>NUCLEOTIDE SEQUENCE</scope>
</reference>
<name>A0ACA9TQT2_BIOOC</name>
<evidence type="ECO:0000313" key="1">
    <source>
        <dbReference type="EMBL" id="CAG9943316.1"/>
    </source>
</evidence>
<reference evidence="1" key="1">
    <citation type="submission" date="2020-04" db="EMBL/GenBank/DDBJ databases">
        <authorList>
            <person name="Broberg M."/>
        </authorList>
    </citation>
    <scope>NUCLEOTIDE SEQUENCE</scope>
</reference>
<sequence>MNGLKAWFTKGPARDTFEYKILPELEHLLENCGLPEGAPLFLRDYMIGPSEIRAAPTVMICCIDKNILAEAKRCVSENGVVKSHGFKLGCSALCLEARMMPMKCMEELPPDEENDDILSDSELGSTLLGSWLLFLTGDTGIFRVATGGPVVVLGGNLYQLTVEHVLEKEDQNSINQEELDLDGFELQSDNDEHGFEYEGATTSLGSISSDESSDEADLDESGEGSGSSGEKSHRDAVCKADFHQDQSLENQTHDSSPDKLQLLAKQVWPGRHVEGSAVCSSPKPSRTLDYLLFSISNGDKPLSSVRTMNTVHPRMYKFGNGSEKDRQVLEIRQPATIGDSESEVMIVTTRGVVSGRLIPGATSYRQPGCKEFRKVYIVFAESQVFEGDCGAAVIDASTGCFYGQVVLGVPGTSLAYIVSSSDILQDIENQTGLEASLDMRQLQKGLENVPRPLGPSMIVDVEDDLEFAVAALAKNKIDDDQPRDPLMEGEYQPSLSSTNPGLSVAQSTTLSTKSSKAHNYSNVFRENGSFFHSNLKNSGMLNDWLLEDSKLMPWHNIGLVTTSPGKNSEATTPKGTSEHGVATPDAKSPQMPPKAC</sequence>
<dbReference type="EMBL" id="CADEHS020000007">
    <property type="protein sequence ID" value="CAG9943316.1"/>
    <property type="molecule type" value="Genomic_DNA"/>
</dbReference>
<proteinExistence type="predicted"/>
<accession>A0ACA9TQT2</accession>
<keyword evidence="2" id="KW-1185">Reference proteome</keyword>
<dbReference type="Proteomes" id="UP000836387">
    <property type="component" value="Unassembled WGS sequence"/>
</dbReference>